<comment type="subcellular location">
    <subcellularLocation>
        <location evidence="3">Chromosome</location>
        <location evidence="3">Centromere</location>
    </subcellularLocation>
    <subcellularLocation>
        <location evidence="2">Cytoplasm</location>
        <location evidence="2">Cytoskeleton</location>
        <location evidence="2">Spindle</location>
    </subcellularLocation>
    <subcellularLocation>
        <location evidence="1">Nucleus</location>
    </subcellularLocation>
</comment>
<reference evidence="19" key="1">
    <citation type="submission" date="2023-03" db="EMBL/GenBank/DDBJ databases">
        <title>Electrophorus voltai genome.</title>
        <authorList>
            <person name="Bian C."/>
        </authorList>
    </citation>
    <scope>NUCLEOTIDE SEQUENCE</scope>
    <source>
        <strain evidence="19">CB-2022</strain>
        <tissue evidence="19">Muscle</tissue>
    </source>
</reference>
<keyword evidence="20" id="KW-1185">Reference proteome</keyword>
<comment type="caution">
    <text evidence="19">The sequence shown here is derived from an EMBL/GenBank/DDBJ whole genome shotgun (WGS) entry which is preliminary data.</text>
</comment>
<evidence type="ECO:0000256" key="6">
    <source>
        <dbReference type="ARBA" id="ARBA00022490"/>
    </source>
</evidence>
<sequence length="159" mass="18428">MDIINDDQLKMYLFENRLLTFVGWPFEEDCVCTPENMAKAGFIHTPSENSPDVAQCFFCLKELEGWEPEDDPEKEHKAHSPNCNFITMKKPMESLTVEEFLRLQKERQKFVIYVTLQSSENTSGFTEWEKQMQRMHDVIANLLPVSLVLLVFGGMCGIL</sequence>
<dbReference type="GO" id="GO:0046872">
    <property type="term" value="F:metal ion binding"/>
    <property type="evidence" value="ECO:0007669"/>
    <property type="project" value="UniProtKB-KW"/>
</dbReference>
<dbReference type="FunFam" id="1.10.1170.10:FF:000009">
    <property type="entry name" value="Baculoviral IAP repeat-containing protein 5"/>
    <property type="match status" value="1"/>
</dbReference>
<dbReference type="Pfam" id="PF00653">
    <property type="entry name" value="BIR"/>
    <property type="match status" value="1"/>
</dbReference>
<keyword evidence="7" id="KW-0597">Phosphoprotein</keyword>
<dbReference type="CDD" id="cd00022">
    <property type="entry name" value="BIR"/>
    <property type="match status" value="1"/>
</dbReference>
<evidence type="ECO:0008006" key="21">
    <source>
        <dbReference type="Google" id="ProtNLM"/>
    </source>
</evidence>
<evidence type="ECO:0000256" key="14">
    <source>
        <dbReference type="ARBA" id="ARBA00023212"/>
    </source>
</evidence>
<dbReference type="PROSITE" id="PS50143">
    <property type="entry name" value="BIR_REPEAT_2"/>
    <property type="match status" value="1"/>
</dbReference>
<evidence type="ECO:0000256" key="18">
    <source>
        <dbReference type="SAM" id="Phobius"/>
    </source>
</evidence>
<protein>
    <recommendedName>
        <fullName evidence="21">Baculoviral IAP repeat containing 5a</fullName>
    </recommendedName>
</protein>
<keyword evidence="8" id="KW-0132">Cell division</keyword>
<feature type="transmembrane region" description="Helical" evidence="18">
    <location>
        <begin position="138"/>
        <end position="158"/>
    </location>
</feature>
<dbReference type="Proteomes" id="UP001239994">
    <property type="component" value="Unassembled WGS sequence"/>
</dbReference>
<gene>
    <name evidence="19" type="ORF">P4O66_010938</name>
</gene>
<organism evidence="19 20">
    <name type="scientific">Electrophorus voltai</name>
    <dbReference type="NCBI Taxonomy" id="2609070"/>
    <lineage>
        <taxon>Eukaryota</taxon>
        <taxon>Metazoa</taxon>
        <taxon>Chordata</taxon>
        <taxon>Craniata</taxon>
        <taxon>Vertebrata</taxon>
        <taxon>Euteleostomi</taxon>
        <taxon>Actinopterygii</taxon>
        <taxon>Neopterygii</taxon>
        <taxon>Teleostei</taxon>
        <taxon>Ostariophysi</taxon>
        <taxon>Gymnotiformes</taxon>
        <taxon>Gymnotoidei</taxon>
        <taxon>Gymnotidae</taxon>
        <taxon>Electrophorus</taxon>
    </lineage>
</organism>
<accession>A0AAD8Z701</accession>
<name>A0AAD8Z701_9TELE</name>
<evidence type="ECO:0000256" key="12">
    <source>
        <dbReference type="ARBA" id="ARBA00022833"/>
    </source>
</evidence>
<keyword evidence="13" id="KW-0832">Ubl conjugation</keyword>
<evidence type="ECO:0000256" key="16">
    <source>
        <dbReference type="ARBA" id="ARBA00023306"/>
    </source>
</evidence>
<keyword evidence="17" id="KW-0137">Centromere</keyword>
<dbReference type="EMBL" id="JAROKS010000017">
    <property type="protein sequence ID" value="KAK1794037.1"/>
    <property type="molecule type" value="Genomic_DNA"/>
</dbReference>
<dbReference type="GO" id="GO:0000775">
    <property type="term" value="C:chromosome, centromeric region"/>
    <property type="evidence" value="ECO:0007669"/>
    <property type="project" value="UniProtKB-SubCell"/>
</dbReference>
<keyword evidence="15" id="KW-0539">Nucleus</keyword>
<keyword evidence="18" id="KW-0812">Transmembrane</keyword>
<keyword evidence="9" id="KW-0479">Metal-binding</keyword>
<evidence type="ECO:0000256" key="17">
    <source>
        <dbReference type="ARBA" id="ARBA00023328"/>
    </source>
</evidence>
<evidence type="ECO:0000256" key="7">
    <source>
        <dbReference type="ARBA" id="ARBA00022553"/>
    </source>
</evidence>
<evidence type="ECO:0000256" key="8">
    <source>
        <dbReference type="ARBA" id="ARBA00022618"/>
    </source>
</evidence>
<evidence type="ECO:0000256" key="1">
    <source>
        <dbReference type="ARBA" id="ARBA00004123"/>
    </source>
</evidence>
<evidence type="ECO:0000256" key="11">
    <source>
        <dbReference type="ARBA" id="ARBA00022829"/>
    </source>
</evidence>
<keyword evidence="10" id="KW-0498">Mitosis</keyword>
<dbReference type="GO" id="GO:0051301">
    <property type="term" value="P:cell division"/>
    <property type="evidence" value="ECO:0007669"/>
    <property type="project" value="UniProtKB-KW"/>
</dbReference>
<comment type="similarity">
    <text evidence="4">Belongs to the IAP family.</text>
</comment>
<dbReference type="InterPro" id="IPR001370">
    <property type="entry name" value="BIR_rpt"/>
</dbReference>
<dbReference type="GO" id="GO:0007059">
    <property type="term" value="P:chromosome segregation"/>
    <property type="evidence" value="ECO:0007669"/>
    <property type="project" value="UniProtKB-KW"/>
</dbReference>
<dbReference type="SUPFAM" id="SSF57924">
    <property type="entry name" value="Inhibitor of apoptosis (IAP) repeat"/>
    <property type="match status" value="1"/>
</dbReference>
<evidence type="ECO:0000256" key="3">
    <source>
        <dbReference type="ARBA" id="ARBA00004584"/>
    </source>
</evidence>
<proteinExistence type="inferred from homology"/>
<evidence type="ECO:0000256" key="15">
    <source>
        <dbReference type="ARBA" id="ARBA00023242"/>
    </source>
</evidence>
<keyword evidence="14" id="KW-0206">Cytoskeleton</keyword>
<keyword evidence="16" id="KW-0131">Cell cycle</keyword>
<keyword evidence="18" id="KW-1133">Transmembrane helix</keyword>
<dbReference type="Gene3D" id="1.10.1170.10">
    <property type="entry name" value="Inhibitor Of Apoptosis Protein (2mihbC-IAP-1), Chain A"/>
    <property type="match status" value="1"/>
</dbReference>
<keyword evidence="11" id="KW-0159">Chromosome partition</keyword>
<dbReference type="PANTHER" id="PTHR46771:SF3">
    <property type="entry name" value="BACULOVIRAL IAP REPEAT-CONTAINING PROTEIN 5"/>
    <property type="match status" value="1"/>
</dbReference>
<keyword evidence="18" id="KW-0472">Membrane</keyword>
<evidence type="ECO:0000313" key="19">
    <source>
        <dbReference type="EMBL" id="KAK1794037.1"/>
    </source>
</evidence>
<dbReference type="InterPro" id="IPR051190">
    <property type="entry name" value="Baculoviral_IAP"/>
</dbReference>
<keyword evidence="5" id="KW-0158">Chromosome</keyword>
<evidence type="ECO:0000256" key="5">
    <source>
        <dbReference type="ARBA" id="ARBA00022454"/>
    </source>
</evidence>
<evidence type="ECO:0000313" key="20">
    <source>
        <dbReference type="Proteomes" id="UP001239994"/>
    </source>
</evidence>
<dbReference type="GO" id="GO:0005634">
    <property type="term" value="C:nucleus"/>
    <property type="evidence" value="ECO:0007669"/>
    <property type="project" value="UniProtKB-SubCell"/>
</dbReference>
<keyword evidence="6" id="KW-0963">Cytoplasm</keyword>
<keyword evidence="12" id="KW-0862">Zinc</keyword>
<evidence type="ECO:0000256" key="2">
    <source>
        <dbReference type="ARBA" id="ARBA00004186"/>
    </source>
</evidence>
<dbReference type="PANTHER" id="PTHR46771">
    <property type="entry name" value="DETERIN"/>
    <property type="match status" value="1"/>
</dbReference>
<evidence type="ECO:0000256" key="13">
    <source>
        <dbReference type="ARBA" id="ARBA00022843"/>
    </source>
</evidence>
<evidence type="ECO:0000256" key="9">
    <source>
        <dbReference type="ARBA" id="ARBA00022723"/>
    </source>
</evidence>
<dbReference type="AlphaFoldDB" id="A0AAD8Z701"/>
<evidence type="ECO:0000256" key="4">
    <source>
        <dbReference type="ARBA" id="ARBA00006672"/>
    </source>
</evidence>
<evidence type="ECO:0000256" key="10">
    <source>
        <dbReference type="ARBA" id="ARBA00022776"/>
    </source>
</evidence>
<dbReference type="SMART" id="SM00238">
    <property type="entry name" value="BIR"/>
    <property type="match status" value="1"/>
</dbReference>
<dbReference type="GO" id="GO:0005819">
    <property type="term" value="C:spindle"/>
    <property type="evidence" value="ECO:0007669"/>
    <property type="project" value="UniProtKB-SubCell"/>
</dbReference>